<keyword evidence="5" id="KW-0597">Phosphoprotein</keyword>
<evidence type="ECO:0000256" key="10">
    <source>
        <dbReference type="ARBA" id="ARBA00022843"/>
    </source>
</evidence>
<feature type="compositionally biased region" description="Basic and acidic residues" evidence="18">
    <location>
        <begin position="32"/>
        <end position="52"/>
    </location>
</feature>
<evidence type="ECO:0000256" key="1">
    <source>
        <dbReference type="ARBA" id="ARBA00003767"/>
    </source>
</evidence>
<evidence type="ECO:0000313" key="21">
    <source>
        <dbReference type="RefSeq" id="XP_029327657.1"/>
    </source>
</evidence>
<evidence type="ECO:0000256" key="17">
    <source>
        <dbReference type="PROSITE-ProRule" id="PRU00042"/>
    </source>
</evidence>
<dbReference type="PROSITE" id="PS50157">
    <property type="entry name" value="ZINC_FINGER_C2H2_2"/>
    <property type="match status" value="5"/>
</dbReference>
<organism evidence="20 21">
    <name type="scientific">Mus caroli</name>
    <name type="common">Ryukyu mouse</name>
    <name type="synonym">Ricefield mouse</name>
    <dbReference type="NCBI Taxonomy" id="10089"/>
    <lineage>
        <taxon>Eukaryota</taxon>
        <taxon>Metazoa</taxon>
        <taxon>Chordata</taxon>
        <taxon>Craniata</taxon>
        <taxon>Vertebrata</taxon>
        <taxon>Euteleostomi</taxon>
        <taxon>Mammalia</taxon>
        <taxon>Eutheria</taxon>
        <taxon>Euarchontoglires</taxon>
        <taxon>Glires</taxon>
        <taxon>Rodentia</taxon>
        <taxon>Myomorpha</taxon>
        <taxon>Muroidea</taxon>
        <taxon>Muridae</taxon>
        <taxon>Murinae</taxon>
        <taxon>Mus</taxon>
        <taxon>Mus</taxon>
    </lineage>
</organism>
<dbReference type="InterPro" id="IPR045914">
    <property type="entry name" value="Zn532-like"/>
</dbReference>
<feature type="compositionally biased region" description="Low complexity" evidence="18">
    <location>
        <begin position="336"/>
        <end position="353"/>
    </location>
</feature>
<dbReference type="GO" id="GO:0005634">
    <property type="term" value="C:nucleus"/>
    <property type="evidence" value="ECO:0007669"/>
    <property type="project" value="UniProtKB-SubCell"/>
</dbReference>
<evidence type="ECO:0000256" key="11">
    <source>
        <dbReference type="ARBA" id="ARBA00022990"/>
    </source>
</evidence>
<feature type="domain" description="C2H2-type" evidence="19">
    <location>
        <begin position="939"/>
        <end position="967"/>
    </location>
</feature>
<comment type="function">
    <text evidence="1">May be involved in transcriptional regulation.</text>
</comment>
<evidence type="ECO:0000259" key="19">
    <source>
        <dbReference type="PROSITE" id="PS50157"/>
    </source>
</evidence>
<dbReference type="PROSITE" id="PS00028">
    <property type="entry name" value="ZINC_FINGER_C2H2_1"/>
    <property type="match status" value="3"/>
</dbReference>
<dbReference type="CTD" id="55205"/>
<dbReference type="Proteomes" id="UP000515126">
    <property type="component" value="Chromosome 18"/>
</dbReference>
<evidence type="ECO:0000256" key="18">
    <source>
        <dbReference type="SAM" id="MobiDB-lite"/>
    </source>
</evidence>
<dbReference type="RefSeq" id="XP_029327657.1">
    <property type="nucleotide sequence ID" value="XM_029471797.1"/>
</dbReference>
<feature type="compositionally biased region" description="Basic and acidic residues" evidence="18">
    <location>
        <begin position="220"/>
        <end position="249"/>
    </location>
</feature>
<dbReference type="Pfam" id="PF25412">
    <property type="entry name" value="zf-C2H2_ZNF592"/>
    <property type="match status" value="1"/>
</dbReference>
<feature type="domain" description="C2H2-type" evidence="19">
    <location>
        <begin position="784"/>
        <end position="812"/>
    </location>
</feature>
<keyword evidence="7" id="KW-0677">Repeat</keyword>
<feature type="compositionally biased region" description="Basic and acidic residues" evidence="18">
    <location>
        <begin position="870"/>
        <end position="879"/>
    </location>
</feature>
<dbReference type="GO" id="GO:0003677">
    <property type="term" value="F:DNA binding"/>
    <property type="evidence" value="ECO:0007669"/>
    <property type="project" value="UniProtKB-KW"/>
</dbReference>
<keyword evidence="6" id="KW-0479">Metal-binding</keyword>
<sequence>MTMGDMKTPDFDDLLAAFDIPDMVDPKAAIESGHDDHESHIKQNAHVDDDSHTPSSSDVGVSVIVKNVRNIDSSEGVEKDGHNPTGNGLHNGFLTASSLDSYGKDGAKSLKGDTPASEVTLKDPAFSQFSPISSAEEFEDDEKIEVDDPPDKEEARASFRSNVLTGSAPQQDFDKLKALGGENSSKTGVSTSGHTDKNKVKREAESNSITLSVYEPFKVRKAEDKLKENSEKMLENRVLDGKQSSEKSESSIAAATSSKTKPSSKLSSCIAAIAALSAKKAASDSCKEPVANSREASPLPKEVNDSPKAADKSPESQNLIDGTKKTSLKPSDSPRSVSSENSSKGSPSSPVGSTPAIPKVRIKTIKTSSGEIKRTVTRVLPEVDLDSGKKPSEQAASVMASVTSLLSSSASATVLSSPPRAPLQTAMVTSAVSSAELTPKQVTIKPVATAFLPVSAVKTAGSQVINLKLANNTTVKATVISAASVQSASSAIIKAANAIQQQTVVVPASSLANAKLVPKTVHLANLNLLPQGAQATSELRQVLTKPQQQIKQAIINAATSQPPKKVSRVQVVSSLQSSVVEAFNKVLSSVNPVPVYTPNLSPPANAGITLPMRGYKCLECGDAFALEKSLSQHYDRRSVRIEVTCNHCTKNLVFYNKCSLLSHARGHKEKGVVMQCSHLILKPVPADQMIVPPSSNTTASTLQSSVGAATHTVTKVQPGIAGAVISAPASTPMSPAMPLDEDPSKLCRHSLKCLECNEVFQDETSLATHFQHAADTSGQQMKKHPCRQCDKSFSSSHSLCRHNRIKHKGIRKVYACSHCPDSRRTFTKRLMLERHIQLMHGIKDPDVKELSDDAGDVTNEEEEEEAEIKEDDKVPSPKRKLEEPVLEFRPPRGAITQPLKKLKINVFKVHKCAVCGFTTENLLQFHEHIPQHRSDGSSHQCRECGLCYTSHGSLARHLFIVHKLKEPQPVSKQNGAGEDSQQENKPNPEDEAAEGAASDRKCKVCAKTFETEAALNTHMRTHGMAFIKSKRMSSAEK</sequence>
<evidence type="ECO:0000256" key="5">
    <source>
        <dbReference type="ARBA" id="ARBA00022553"/>
    </source>
</evidence>
<accession>A0A6P7QH14</accession>
<reference evidence="21" key="1">
    <citation type="submission" date="2025-08" db="UniProtKB">
        <authorList>
            <consortium name="RefSeq"/>
        </authorList>
    </citation>
    <scope>IDENTIFICATION</scope>
</reference>
<feature type="compositionally biased region" description="Polar residues" evidence="18">
    <location>
        <begin position="159"/>
        <end position="170"/>
    </location>
</feature>
<feature type="region of interest" description="Disordered" evidence="18">
    <location>
        <begin position="106"/>
        <end position="206"/>
    </location>
</feature>
<feature type="region of interest" description="Disordered" evidence="18">
    <location>
        <begin position="846"/>
        <end position="879"/>
    </location>
</feature>
<dbReference type="Gene3D" id="3.30.160.60">
    <property type="entry name" value="Classic Zinc Finger"/>
    <property type="match status" value="4"/>
</dbReference>
<feature type="compositionally biased region" description="Polar residues" evidence="18">
    <location>
        <begin position="182"/>
        <end position="193"/>
    </location>
</feature>
<dbReference type="FunFam" id="3.30.160.60:FF:000446">
    <property type="entry name" value="Zinc finger protein"/>
    <property type="match status" value="1"/>
</dbReference>
<dbReference type="SUPFAM" id="SSF57667">
    <property type="entry name" value="beta-beta-alpha zinc fingers"/>
    <property type="match status" value="2"/>
</dbReference>
<evidence type="ECO:0000256" key="8">
    <source>
        <dbReference type="ARBA" id="ARBA00022771"/>
    </source>
</evidence>
<evidence type="ECO:0000256" key="15">
    <source>
        <dbReference type="ARBA" id="ARBA00023242"/>
    </source>
</evidence>
<keyword evidence="9" id="KW-0862">Zinc</keyword>
<evidence type="ECO:0000256" key="9">
    <source>
        <dbReference type="ARBA" id="ARBA00022833"/>
    </source>
</evidence>
<keyword evidence="15" id="KW-0539">Nucleus</keyword>
<evidence type="ECO:0000256" key="7">
    <source>
        <dbReference type="ARBA" id="ARBA00022737"/>
    </source>
</evidence>
<feature type="region of interest" description="Disordered" evidence="18">
    <location>
        <begin position="281"/>
        <end position="362"/>
    </location>
</feature>
<keyword evidence="4" id="KW-1017">Isopeptide bond</keyword>
<comment type="similarity">
    <text evidence="3">Belongs to the krueppel C2H2-type zinc-finger protein family.</text>
</comment>
<keyword evidence="14" id="KW-0804">Transcription</keyword>
<dbReference type="PANTHER" id="PTHR47222:SF3">
    <property type="entry name" value="ZINC FINGER PROTEIN 532"/>
    <property type="match status" value="1"/>
</dbReference>
<keyword evidence="13" id="KW-0238">DNA-binding</keyword>
<dbReference type="Pfam" id="PF16622">
    <property type="entry name" value="zf-C2H2_11"/>
    <property type="match status" value="1"/>
</dbReference>
<feature type="region of interest" description="Disordered" evidence="18">
    <location>
        <begin position="26"/>
        <end position="92"/>
    </location>
</feature>
<feature type="region of interest" description="Disordered" evidence="18">
    <location>
        <begin position="220"/>
        <end position="266"/>
    </location>
</feature>
<dbReference type="InterPro" id="IPR036236">
    <property type="entry name" value="Znf_C2H2_sf"/>
</dbReference>
<dbReference type="PANTHER" id="PTHR47222">
    <property type="entry name" value="ZINC FINGER PROTEIN 532-RELATED"/>
    <property type="match status" value="1"/>
</dbReference>
<dbReference type="InterPro" id="IPR057356">
    <property type="entry name" value="Znf-C2H2_ZNF592"/>
</dbReference>
<keyword evidence="12" id="KW-0805">Transcription regulation</keyword>
<feature type="compositionally biased region" description="Acidic residues" evidence="18">
    <location>
        <begin position="136"/>
        <end position="151"/>
    </location>
</feature>
<gene>
    <name evidence="21" type="primary">Znf532</name>
</gene>
<evidence type="ECO:0000256" key="2">
    <source>
        <dbReference type="ARBA" id="ARBA00004123"/>
    </source>
</evidence>
<dbReference type="AlphaFoldDB" id="A0A6P7QH14"/>
<dbReference type="GO" id="GO:0008270">
    <property type="term" value="F:zinc ion binding"/>
    <property type="evidence" value="ECO:0007669"/>
    <property type="project" value="UniProtKB-KW"/>
</dbReference>
<comment type="subcellular location">
    <subcellularLocation>
        <location evidence="2">Nucleus</location>
    </subcellularLocation>
</comment>
<evidence type="ECO:0000256" key="4">
    <source>
        <dbReference type="ARBA" id="ARBA00022499"/>
    </source>
</evidence>
<name>A0A6P7QH14_MUSCR</name>
<proteinExistence type="inferred from homology"/>
<keyword evidence="11" id="KW-0007">Acetylation</keyword>
<protein>
    <recommendedName>
        <fullName evidence="16">Zinc finger protein 532</fullName>
    </recommendedName>
</protein>
<evidence type="ECO:0000256" key="14">
    <source>
        <dbReference type="ARBA" id="ARBA00023163"/>
    </source>
</evidence>
<keyword evidence="10" id="KW-0832">Ubl conjugation</keyword>
<keyword evidence="20" id="KW-1185">Reference proteome</keyword>
<evidence type="ECO:0000256" key="6">
    <source>
        <dbReference type="ARBA" id="ARBA00022723"/>
    </source>
</evidence>
<dbReference type="InterPro" id="IPR013087">
    <property type="entry name" value="Znf_C2H2_type"/>
</dbReference>
<feature type="compositionally biased region" description="Acidic residues" evidence="18">
    <location>
        <begin position="852"/>
        <end position="869"/>
    </location>
</feature>
<feature type="domain" description="C2H2-type" evidence="19">
    <location>
        <begin position="814"/>
        <end position="845"/>
    </location>
</feature>
<feature type="compositionally biased region" description="Basic and acidic residues" evidence="18">
    <location>
        <begin position="302"/>
        <end position="314"/>
    </location>
</feature>
<evidence type="ECO:0000256" key="13">
    <source>
        <dbReference type="ARBA" id="ARBA00023125"/>
    </source>
</evidence>
<evidence type="ECO:0000256" key="16">
    <source>
        <dbReference type="ARBA" id="ARBA00068631"/>
    </source>
</evidence>
<evidence type="ECO:0000313" key="20">
    <source>
        <dbReference type="Proteomes" id="UP000515126"/>
    </source>
</evidence>
<evidence type="ECO:0000256" key="3">
    <source>
        <dbReference type="ARBA" id="ARBA00006991"/>
    </source>
</evidence>
<evidence type="ECO:0000256" key="12">
    <source>
        <dbReference type="ARBA" id="ARBA00023015"/>
    </source>
</evidence>
<dbReference type="InterPro" id="IPR041697">
    <property type="entry name" value="Znf-C2H2_11"/>
</dbReference>
<dbReference type="SMART" id="SM00355">
    <property type="entry name" value="ZnF_C2H2"/>
    <property type="match status" value="8"/>
</dbReference>
<feature type="domain" description="C2H2-type" evidence="19">
    <location>
        <begin position="615"/>
        <end position="633"/>
    </location>
</feature>
<feature type="compositionally biased region" description="Basic and acidic residues" evidence="18">
    <location>
        <begin position="194"/>
        <end position="205"/>
    </location>
</feature>
<dbReference type="Pfam" id="PF13912">
    <property type="entry name" value="zf-C2H2_6"/>
    <property type="match status" value="1"/>
</dbReference>
<feature type="domain" description="C2H2-type" evidence="19">
    <location>
        <begin position="1000"/>
        <end position="1022"/>
    </location>
</feature>
<dbReference type="GeneID" id="110284707"/>
<keyword evidence="8 17" id="KW-0863">Zinc-finger</keyword>
<dbReference type="FunFam" id="3.30.160.60:FF:001446">
    <property type="entry name" value="Zinc finger protein 532"/>
    <property type="match status" value="1"/>
</dbReference>
<feature type="region of interest" description="Disordered" evidence="18">
    <location>
        <begin position="966"/>
        <end position="1001"/>
    </location>
</feature>
<feature type="compositionally biased region" description="Low complexity" evidence="18">
    <location>
        <begin position="250"/>
        <end position="266"/>
    </location>
</feature>